<comment type="function">
    <text evidence="1">Could be involved in insertion of integral membrane proteins into the membrane.</text>
</comment>
<dbReference type="PANTHER" id="PTHR33383">
    <property type="entry name" value="MEMBRANE PROTEIN INSERTION EFFICIENCY FACTOR-RELATED"/>
    <property type="match status" value="1"/>
</dbReference>
<feature type="region of interest" description="Disordered" evidence="2">
    <location>
        <begin position="78"/>
        <end position="126"/>
    </location>
</feature>
<organism evidence="3 4">
    <name type="scientific">Ornithinimicrobium avium</name>
    <dbReference type="NCBI Taxonomy" id="2283195"/>
    <lineage>
        <taxon>Bacteria</taxon>
        <taxon>Bacillati</taxon>
        <taxon>Actinomycetota</taxon>
        <taxon>Actinomycetes</taxon>
        <taxon>Micrococcales</taxon>
        <taxon>Ornithinimicrobiaceae</taxon>
        <taxon>Ornithinimicrobium</taxon>
    </lineage>
</organism>
<comment type="subcellular location">
    <subcellularLocation>
        <location evidence="1">Cell membrane</location>
        <topology evidence="1">Peripheral membrane protein</topology>
        <orientation evidence="1">Cytoplasmic side</orientation>
    </subcellularLocation>
</comment>
<dbReference type="PANTHER" id="PTHR33383:SF1">
    <property type="entry name" value="MEMBRANE PROTEIN INSERTION EFFICIENCY FACTOR-RELATED"/>
    <property type="match status" value="1"/>
</dbReference>
<evidence type="ECO:0000313" key="3">
    <source>
        <dbReference type="EMBL" id="AXH96774.1"/>
    </source>
</evidence>
<sequence>MRDVHRGGVPDGERRSVLALPLVWLVQLYQRTISPLLGPVCRYYPSCSAYAVTALERHGPLRGTWLVVLRLLRCNPFARGGVDHVPPRRGGRAPDPGAPHTHDHVGTQPPGAAPTHAPVSRAHRQD</sequence>
<dbReference type="Pfam" id="PF01809">
    <property type="entry name" value="YidD"/>
    <property type="match status" value="1"/>
</dbReference>
<evidence type="ECO:0000313" key="4">
    <source>
        <dbReference type="Proteomes" id="UP000253790"/>
    </source>
</evidence>
<keyword evidence="1" id="KW-1003">Cell membrane</keyword>
<dbReference type="EMBL" id="CP031229">
    <property type="protein sequence ID" value="AXH96774.1"/>
    <property type="molecule type" value="Genomic_DNA"/>
</dbReference>
<proteinExistence type="inferred from homology"/>
<dbReference type="InterPro" id="IPR002696">
    <property type="entry name" value="Membr_insert_effic_factor_YidD"/>
</dbReference>
<evidence type="ECO:0000256" key="2">
    <source>
        <dbReference type="SAM" id="MobiDB-lite"/>
    </source>
</evidence>
<reference evidence="3 4" key="1">
    <citation type="submission" date="2018-07" db="EMBL/GenBank/DDBJ databases">
        <title>Complete genome sequencing of Ornithinimicrobium sp. AMA3305.</title>
        <authorList>
            <person name="Bae J.-W."/>
        </authorList>
    </citation>
    <scope>NUCLEOTIDE SEQUENCE [LARGE SCALE GENOMIC DNA]</scope>
    <source>
        <strain evidence="3 4">AMA3305</strain>
    </source>
</reference>
<evidence type="ECO:0000256" key="1">
    <source>
        <dbReference type="HAMAP-Rule" id="MF_00386"/>
    </source>
</evidence>
<dbReference type="HAMAP" id="MF_00386">
    <property type="entry name" value="UPF0161_YidD"/>
    <property type="match status" value="1"/>
</dbReference>
<dbReference type="AlphaFoldDB" id="A0A345NP16"/>
<gene>
    <name evidence="3" type="ORF">DV701_12170</name>
</gene>
<dbReference type="SMART" id="SM01234">
    <property type="entry name" value="Haemolytic"/>
    <property type="match status" value="1"/>
</dbReference>
<accession>A0A345NP16</accession>
<dbReference type="OrthoDB" id="9801753at2"/>
<keyword evidence="1" id="KW-0472">Membrane</keyword>
<keyword evidence="4" id="KW-1185">Reference proteome</keyword>
<name>A0A345NP16_9MICO</name>
<dbReference type="RefSeq" id="WP_114928595.1">
    <property type="nucleotide sequence ID" value="NZ_CP031229.1"/>
</dbReference>
<dbReference type="KEGG" id="orn:DV701_12170"/>
<comment type="similarity">
    <text evidence="1">Belongs to the UPF0161 family.</text>
</comment>
<dbReference type="Proteomes" id="UP000253790">
    <property type="component" value="Chromosome"/>
</dbReference>
<protein>
    <recommendedName>
        <fullName evidence="1">Putative membrane protein insertion efficiency factor</fullName>
    </recommendedName>
</protein>
<dbReference type="NCBIfam" id="TIGR00278">
    <property type="entry name" value="membrane protein insertion efficiency factor YidD"/>
    <property type="match status" value="1"/>
</dbReference>
<dbReference type="GO" id="GO:0005886">
    <property type="term" value="C:plasma membrane"/>
    <property type="evidence" value="ECO:0007669"/>
    <property type="project" value="UniProtKB-SubCell"/>
</dbReference>